<evidence type="ECO:0000313" key="15">
    <source>
        <dbReference type="Proteomes" id="UP000245461"/>
    </source>
</evidence>
<dbReference type="GO" id="GO:0005507">
    <property type="term" value="F:copper ion binding"/>
    <property type="evidence" value="ECO:0007669"/>
    <property type="project" value="TreeGrafter"/>
</dbReference>
<comment type="catalytic activity">
    <reaction evidence="11">
        <text>Cu(2+)(in) + ATP + H2O = Cu(2+)(out) + ADP + phosphate + H(+)</text>
        <dbReference type="Rhea" id="RHEA:10376"/>
        <dbReference type="ChEBI" id="CHEBI:15377"/>
        <dbReference type="ChEBI" id="CHEBI:15378"/>
        <dbReference type="ChEBI" id="CHEBI:29036"/>
        <dbReference type="ChEBI" id="CHEBI:30616"/>
        <dbReference type="ChEBI" id="CHEBI:43474"/>
        <dbReference type="ChEBI" id="CHEBI:456216"/>
        <dbReference type="EC" id="7.2.2.9"/>
    </reaction>
</comment>
<evidence type="ECO:0000256" key="4">
    <source>
        <dbReference type="ARBA" id="ARBA00022723"/>
    </source>
</evidence>
<dbReference type="PROSITE" id="PS01229">
    <property type="entry name" value="COF_2"/>
    <property type="match status" value="1"/>
</dbReference>
<reference evidence="14 15" key="1">
    <citation type="submission" date="2018-05" db="EMBL/GenBank/DDBJ databases">
        <title>Zavarzinia sp. HR-AS.</title>
        <authorList>
            <person name="Lee Y."/>
            <person name="Jeon C.O."/>
        </authorList>
    </citation>
    <scope>NUCLEOTIDE SEQUENCE [LARGE SCALE GENOMIC DNA]</scope>
    <source>
        <strain evidence="14 15">HR-AS</strain>
    </source>
</reference>
<evidence type="ECO:0000256" key="1">
    <source>
        <dbReference type="ARBA" id="ARBA00004127"/>
    </source>
</evidence>
<evidence type="ECO:0000256" key="8">
    <source>
        <dbReference type="ARBA" id="ARBA00022989"/>
    </source>
</evidence>
<dbReference type="GO" id="GO:0005886">
    <property type="term" value="C:plasma membrane"/>
    <property type="evidence" value="ECO:0007669"/>
    <property type="project" value="UniProtKB-SubCell"/>
</dbReference>
<dbReference type="InterPro" id="IPR006121">
    <property type="entry name" value="HMA_dom"/>
</dbReference>
<keyword evidence="4 12" id="KW-0479">Metal-binding</keyword>
<dbReference type="SUPFAM" id="SSF55008">
    <property type="entry name" value="HMA, heavy metal-associated domain"/>
    <property type="match status" value="1"/>
</dbReference>
<comment type="similarity">
    <text evidence="2 12">Belongs to the cation transport ATPase (P-type) (TC 3.A.3) family. Type IB subfamily.</text>
</comment>
<dbReference type="SFLD" id="SFLDG00002">
    <property type="entry name" value="C1.7:_P-type_atpase_like"/>
    <property type="match status" value="1"/>
</dbReference>
<keyword evidence="15" id="KW-1185">Reference proteome</keyword>
<dbReference type="PRINTS" id="PR00119">
    <property type="entry name" value="CATATPASE"/>
</dbReference>
<protein>
    <recommendedName>
        <fullName evidence="10">P-type Cu(2+) transporter</fullName>
        <ecNumber evidence="10">7.2.2.9</ecNumber>
    </recommendedName>
</protein>
<dbReference type="PRINTS" id="PR00943">
    <property type="entry name" value="CUATPASE"/>
</dbReference>
<dbReference type="InterPro" id="IPR036163">
    <property type="entry name" value="HMA_dom_sf"/>
</dbReference>
<dbReference type="InterPro" id="IPR044492">
    <property type="entry name" value="P_typ_ATPase_HD_dom"/>
</dbReference>
<evidence type="ECO:0000256" key="10">
    <source>
        <dbReference type="ARBA" id="ARBA00038904"/>
    </source>
</evidence>
<evidence type="ECO:0000256" key="7">
    <source>
        <dbReference type="ARBA" id="ARBA00022967"/>
    </source>
</evidence>
<dbReference type="GO" id="GO:0005524">
    <property type="term" value="F:ATP binding"/>
    <property type="evidence" value="ECO:0007669"/>
    <property type="project" value="UniProtKB-UniRule"/>
</dbReference>
<gene>
    <name evidence="14" type="ORF">DKG74_18755</name>
</gene>
<evidence type="ECO:0000256" key="12">
    <source>
        <dbReference type="RuleBase" id="RU362081"/>
    </source>
</evidence>
<keyword evidence="3 12" id="KW-0812">Transmembrane</keyword>
<feature type="transmembrane region" description="Helical" evidence="12">
    <location>
        <begin position="325"/>
        <end position="347"/>
    </location>
</feature>
<dbReference type="PROSITE" id="PS00154">
    <property type="entry name" value="ATPASE_E1_E2"/>
    <property type="match status" value="1"/>
</dbReference>
<proteinExistence type="inferred from homology"/>
<dbReference type="NCBIfam" id="TIGR01511">
    <property type="entry name" value="ATPase-IB1_Cu"/>
    <property type="match status" value="1"/>
</dbReference>
<feature type="domain" description="HMA" evidence="13">
    <location>
        <begin position="6"/>
        <end position="69"/>
    </location>
</feature>
<name>A0A317DZY1_9PROT</name>
<dbReference type="InterPro" id="IPR008250">
    <property type="entry name" value="ATPase_P-typ_transduc_dom_A_sf"/>
</dbReference>
<feature type="transmembrane region" description="Helical" evidence="12">
    <location>
        <begin position="661"/>
        <end position="680"/>
    </location>
</feature>
<evidence type="ECO:0000256" key="11">
    <source>
        <dbReference type="ARBA" id="ARBA00047424"/>
    </source>
</evidence>
<dbReference type="InterPro" id="IPR001757">
    <property type="entry name" value="P_typ_ATPase"/>
</dbReference>
<dbReference type="SUPFAM" id="SSF81665">
    <property type="entry name" value="Calcium ATPase, transmembrane domain M"/>
    <property type="match status" value="1"/>
</dbReference>
<keyword evidence="6 12" id="KW-0067">ATP-binding</keyword>
<dbReference type="Gene3D" id="3.40.50.1000">
    <property type="entry name" value="HAD superfamily/HAD-like"/>
    <property type="match status" value="1"/>
</dbReference>
<dbReference type="SUPFAM" id="SSF56784">
    <property type="entry name" value="HAD-like"/>
    <property type="match status" value="1"/>
</dbReference>
<evidence type="ECO:0000256" key="6">
    <source>
        <dbReference type="ARBA" id="ARBA00022840"/>
    </source>
</evidence>
<comment type="caution">
    <text evidence="14">The sequence shown here is derived from an EMBL/GenBank/DDBJ whole genome shotgun (WGS) entry which is preliminary data.</text>
</comment>
<keyword evidence="9 12" id="KW-0472">Membrane</keyword>
<dbReference type="EC" id="7.2.2.9" evidence="10"/>
<dbReference type="Proteomes" id="UP000245461">
    <property type="component" value="Unassembled WGS sequence"/>
</dbReference>
<dbReference type="Gene3D" id="3.30.70.100">
    <property type="match status" value="1"/>
</dbReference>
<dbReference type="Pfam" id="PF00403">
    <property type="entry name" value="HMA"/>
    <property type="match status" value="1"/>
</dbReference>
<dbReference type="NCBIfam" id="TIGR01494">
    <property type="entry name" value="ATPase_P-type"/>
    <property type="match status" value="1"/>
</dbReference>
<keyword evidence="5 12" id="KW-0547">Nucleotide-binding</keyword>
<feature type="transmembrane region" description="Helical" evidence="12">
    <location>
        <begin position="144"/>
        <end position="165"/>
    </location>
</feature>
<dbReference type="Pfam" id="PF00122">
    <property type="entry name" value="E1-E2_ATPase"/>
    <property type="match status" value="1"/>
</dbReference>
<feature type="transmembrane region" description="Helical" evidence="12">
    <location>
        <begin position="171"/>
        <end position="190"/>
    </location>
</feature>
<dbReference type="Pfam" id="PF00702">
    <property type="entry name" value="Hydrolase"/>
    <property type="match status" value="1"/>
</dbReference>
<dbReference type="OrthoDB" id="9760802at2"/>
<dbReference type="InterPro" id="IPR036412">
    <property type="entry name" value="HAD-like_sf"/>
</dbReference>
<dbReference type="CDD" id="cd02094">
    <property type="entry name" value="P-type_ATPase_Cu-like"/>
    <property type="match status" value="1"/>
</dbReference>
<comment type="subcellular location">
    <subcellularLocation>
        <location evidence="12">Cell membrane</location>
    </subcellularLocation>
    <subcellularLocation>
        <location evidence="1">Endomembrane system</location>
        <topology evidence="1">Multi-pass membrane protein</topology>
    </subcellularLocation>
</comment>
<dbReference type="InterPro" id="IPR018303">
    <property type="entry name" value="ATPase_P-typ_P_site"/>
</dbReference>
<accession>A0A317DZY1</accession>
<dbReference type="SFLD" id="SFLDS00003">
    <property type="entry name" value="Haloacid_Dehalogenase"/>
    <property type="match status" value="1"/>
</dbReference>
<dbReference type="Gene3D" id="3.40.1110.10">
    <property type="entry name" value="Calcium-transporting ATPase, cytoplasmic domain N"/>
    <property type="match status" value="1"/>
</dbReference>
<feature type="transmembrane region" description="Helical" evidence="12">
    <location>
        <begin position="686"/>
        <end position="703"/>
    </location>
</feature>
<evidence type="ECO:0000313" key="14">
    <source>
        <dbReference type="EMBL" id="PWR18465.1"/>
    </source>
</evidence>
<dbReference type="CDD" id="cd00371">
    <property type="entry name" value="HMA"/>
    <property type="match status" value="1"/>
</dbReference>
<dbReference type="Gene3D" id="2.70.150.10">
    <property type="entry name" value="Calcium-transporting ATPase, cytoplasmic transduction domain A"/>
    <property type="match status" value="1"/>
</dbReference>
<evidence type="ECO:0000256" key="3">
    <source>
        <dbReference type="ARBA" id="ARBA00022692"/>
    </source>
</evidence>
<dbReference type="SFLD" id="SFLDF00027">
    <property type="entry name" value="p-type_atpase"/>
    <property type="match status" value="1"/>
</dbReference>
<dbReference type="FunFam" id="2.70.150.10:FF:000002">
    <property type="entry name" value="Copper-transporting ATPase 1, putative"/>
    <property type="match status" value="1"/>
</dbReference>
<dbReference type="InterPro" id="IPR059000">
    <property type="entry name" value="ATPase_P-type_domA"/>
</dbReference>
<keyword evidence="12" id="KW-1003">Cell membrane</keyword>
<dbReference type="PANTHER" id="PTHR43520">
    <property type="entry name" value="ATP7, ISOFORM B"/>
    <property type="match status" value="1"/>
</dbReference>
<dbReference type="GO" id="GO:0043682">
    <property type="term" value="F:P-type divalent copper transporter activity"/>
    <property type="evidence" value="ECO:0007669"/>
    <property type="project" value="UniProtKB-EC"/>
</dbReference>
<evidence type="ECO:0000256" key="9">
    <source>
        <dbReference type="ARBA" id="ARBA00023136"/>
    </source>
</evidence>
<dbReference type="FunFam" id="3.30.70.100:FF:000005">
    <property type="entry name" value="Copper-exporting P-type ATPase A"/>
    <property type="match status" value="1"/>
</dbReference>
<keyword evidence="8 12" id="KW-1133">Transmembrane helix</keyword>
<dbReference type="PANTHER" id="PTHR43520:SF8">
    <property type="entry name" value="P-TYPE CU(+) TRANSPORTER"/>
    <property type="match status" value="1"/>
</dbReference>
<feature type="transmembrane region" description="Helical" evidence="12">
    <location>
        <begin position="353"/>
        <end position="386"/>
    </location>
</feature>
<dbReference type="EMBL" id="QGLE01000014">
    <property type="protein sequence ID" value="PWR18465.1"/>
    <property type="molecule type" value="Genomic_DNA"/>
</dbReference>
<dbReference type="GO" id="GO:0055070">
    <property type="term" value="P:copper ion homeostasis"/>
    <property type="evidence" value="ECO:0007669"/>
    <property type="project" value="TreeGrafter"/>
</dbReference>
<dbReference type="InterPro" id="IPR023299">
    <property type="entry name" value="ATPase_P-typ_cyto_dom_N"/>
</dbReference>
<dbReference type="AlphaFoldDB" id="A0A317DZY1"/>
<dbReference type="NCBIfam" id="TIGR01525">
    <property type="entry name" value="ATPase-IB_hvy"/>
    <property type="match status" value="1"/>
</dbReference>
<dbReference type="InterPro" id="IPR027256">
    <property type="entry name" value="P-typ_ATPase_IB"/>
</dbReference>
<dbReference type="GO" id="GO:0016887">
    <property type="term" value="F:ATP hydrolysis activity"/>
    <property type="evidence" value="ECO:0007669"/>
    <property type="project" value="InterPro"/>
</dbReference>
<keyword evidence="7" id="KW-1278">Translocase</keyword>
<evidence type="ECO:0000259" key="13">
    <source>
        <dbReference type="PROSITE" id="PS50846"/>
    </source>
</evidence>
<dbReference type="SUPFAM" id="SSF81653">
    <property type="entry name" value="Calcium ATPase, transduction domain A"/>
    <property type="match status" value="1"/>
</dbReference>
<dbReference type="InterPro" id="IPR023298">
    <property type="entry name" value="ATPase_P-typ_TM_dom_sf"/>
</dbReference>
<dbReference type="PROSITE" id="PS50846">
    <property type="entry name" value="HMA_2"/>
    <property type="match status" value="1"/>
</dbReference>
<dbReference type="InterPro" id="IPR017969">
    <property type="entry name" value="Heavy-metal-associated_CS"/>
</dbReference>
<sequence length="710" mass="71810">MGSIMSSLSLKIDGMTCAACVTRLEKALNAVPGVSAANVNLATEIARVQGTAPAAALIEAVEDAGYEAAVAADEFAAPVGQGAPRLWEVLLGVGLTLPLVLPMAVPSLMLPGIVQLALAGIVQGQLGWRFYLHGWKALRAGSGNMDVLVALGTTAAFGLSLYLLFVHGGHHLYFEASAAVITLVLLGKYLEARAKRETGAALRALAALRPDKAILIGPDGAEREVPADSLKAGDVVSVRSGARLPADGVIVEGESALDEALLTGESLPVAKGPGDAVVGGSVNGEGRLHVRVTATGGKAFLGTIMRMVADAQGAKPPIQRLVDRISAIFVPVVVGIATLTILGWLIAGAGAEAAIIHGVAVLVIACPCALGLATPAAIMVGTGLAAKNGILIRDPAALEAARTIDLVVFDKTGTLTEGKPRLVGLQALADLTEEEVLAIAAALQASSDHPLGLALRRAAEARNLALPTVEGGRSLAGRGVAGTVSGTDYLLGSPRAAAEAGAELPTDTIAEGATESILLAGNRAIARFAFEDGDRPGSAEAVAQLTARGVATAMLSGDRRAAAEVIARRLKIGDVRAEVLPGDKAAAIADYRGQGRVVAMVGDGLNDAPALAAADLGIAMAGGVDVALATAGITLMRPDPRLVPAALDLAAAVSAKIRSNLFWAFAYNVVGIPLAAAGLLSPVVAGIAMAASSVSVLGNALLLRRWRPGR</sequence>
<dbReference type="GO" id="GO:0012505">
    <property type="term" value="C:endomembrane system"/>
    <property type="evidence" value="ECO:0007669"/>
    <property type="project" value="UniProtKB-SubCell"/>
</dbReference>
<dbReference type="PROSITE" id="PS01047">
    <property type="entry name" value="HMA_1"/>
    <property type="match status" value="1"/>
</dbReference>
<evidence type="ECO:0000256" key="5">
    <source>
        <dbReference type="ARBA" id="ARBA00022741"/>
    </source>
</evidence>
<dbReference type="InterPro" id="IPR023214">
    <property type="entry name" value="HAD_sf"/>
</dbReference>
<evidence type="ECO:0000256" key="2">
    <source>
        <dbReference type="ARBA" id="ARBA00006024"/>
    </source>
</evidence>
<organism evidence="14 15">
    <name type="scientific">Zavarzinia aquatilis</name>
    <dbReference type="NCBI Taxonomy" id="2211142"/>
    <lineage>
        <taxon>Bacteria</taxon>
        <taxon>Pseudomonadati</taxon>
        <taxon>Pseudomonadota</taxon>
        <taxon>Alphaproteobacteria</taxon>
        <taxon>Rhodospirillales</taxon>
        <taxon>Zavarziniaceae</taxon>
        <taxon>Zavarzinia</taxon>
    </lineage>
</organism>